<dbReference type="GO" id="GO:0008137">
    <property type="term" value="F:NADH dehydrogenase (ubiquinone) activity"/>
    <property type="evidence" value="ECO:0007669"/>
    <property type="project" value="UniProtKB-EC"/>
</dbReference>
<evidence type="ECO:0000256" key="6">
    <source>
        <dbReference type="ARBA" id="ARBA00023136"/>
    </source>
</evidence>
<organism evidence="10">
    <name type="scientific">Phascolosoma sp. MZK-2017</name>
    <dbReference type="NCBI Taxonomy" id="1979532"/>
    <lineage>
        <taxon>Eukaryota</taxon>
        <taxon>Metazoa</taxon>
        <taxon>Spiralia</taxon>
        <taxon>Lophotrochozoa</taxon>
        <taxon>Annelida</taxon>
        <taxon>Sipuncula</taxon>
        <taxon>Phascolosomatidea</taxon>
        <taxon>Phascolosomatiformes</taxon>
        <taxon>Phascolosomatidae</taxon>
        <taxon>Phascolosoma</taxon>
    </lineage>
</organism>
<evidence type="ECO:0000256" key="7">
    <source>
        <dbReference type="RuleBase" id="RU000471"/>
    </source>
</evidence>
<name>A0A1W5YQC4_9ANNE</name>
<keyword evidence="4 7" id="KW-0812">Transmembrane</keyword>
<keyword evidence="5 9" id="KW-1133">Transmembrane helix</keyword>
<gene>
    <name evidence="10" type="primary">NAD1</name>
</gene>
<comment type="catalytic activity">
    <reaction evidence="8">
        <text>a ubiquinone + NADH + 5 H(+)(in) = a ubiquinol + NAD(+) + 4 H(+)(out)</text>
        <dbReference type="Rhea" id="RHEA:29091"/>
        <dbReference type="Rhea" id="RHEA-COMP:9565"/>
        <dbReference type="Rhea" id="RHEA-COMP:9566"/>
        <dbReference type="ChEBI" id="CHEBI:15378"/>
        <dbReference type="ChEBI" id="CHEBI:16389"/>
        <dbReference type="ChEBI" id="CHEBI:17976"/>
        <dbReference type="ChEBI" id="CHEBI:57540"/>
        <dbReference type="ChEBI" id="CHEBI:57945"/>
        <dbReference type="EC" id="7.1.1.2"/>
    </reaction>
</comment>
<feature type="transmembrane region" description="Helical" evidence="9">
    <location>
        <begin position="96"/>
        <end position="120"/>
    </location>
</feature>
<evidence type="ECO:0000256" key="3">
    <source>
        <dbReference type="ARBA" id="ARBA00021009"/>
    </source>
</evidence>
<dbReference type="InterPro" id="IPR018086">
    <property type="entry name" value="NADH_UbQ_OxRdtase_su1_CS"/>
</dbReference>
<evidence type="ECO:0000256" key="5">
    <source>
        <dbReference type="ARBA" id="ARBA00022989"/>
    </source>
</evidence>
<keyword evidence="7" id="KW-0520">NAD</keyword>
<dbReference type="HAMAP" id="MF_01350">
    <property type="entry name" value="NDH1_NuoH"/>
    <property type="match status" value="1"/>
</dbReference>
<feature type="transmembrane region" description="Helical" evidence="9">
    <location>
        <begin position="220"/>
        <end position="243"/>
    </location>
</feature>
<reference evidence="10" key="1">
    <citation type="submission" date="2016-09" db="EMBL/GenBank/DDBJ databases">
        <authorList>
            <person name="Capua I."/>
            <person name="De Benedictis P."/>
            <person name="Joannis T."/>
            <person name="Lombin L.H."/>
            <person name="Cattoli G."/>
        </authorList>
    </citation>
    <scope>NUCLEOTIDE SEQUENCE</scope>
</reference>
<dbReference type="GO" id="GO:0003954">
    <property type="term" value="F:NADH dehydrogenase activity"/>
    <property type="evidence" value="ECO:0007669"/>
    <property type="project" value="TreeGrafter"/>
</dbReference>
<proteinExistence type="inferred from homology"/>
<dbReference type="PANTHER" id="PTHR11432:SF3">
    <property type="entry name" value="NADH-UBIQUINONE OXIDOREDUCTASE CHAIN 1"/>
    <property type="match status" value="1"/>
</dbReference>
<comment type="subcellular location">
    <subcellularLocation>
        <location evidence="1">Membrane</location>
        <topology evidence="1">Multi-pass membrane protein</topology>
    </subcellularLocation>
    <subcellularLocation>
        <location evidence="7">Mitochondrion inner membrane</location>
        <topology evidence="7">Multi-pass membrane protein</topology>
    </subcellularLocation>
</comment>
<geneLocation type="mitochondrion" evidence="10"/>
<protein>
    <recommendedName>
        <fullName evidence="3 8">NADH-ubiquinone oxidoreductase chain 1</fullName>
        <ecNumber evidence="8">7.1.1.2</ecNumber>
    </recommendedName>
</protein>
<feature type="transmembrane region" description="Helical" evidence="9">
    <location>
        <begin position="281"/>
        <end position="303"/>
    </location>
</feature>
<dbReference type="EMBL" id="KX814447">
    <property type="protein sequence ID" value="ARI47103.1"/>
    <property type="molecule type" value="Genomic_DNA"/>
</dbReference>
<accession>A0A1W5YQC4</accession>
<dbReference type="GO" id="GO:0009060">
    <property type="term" value="P:aerobic respiration"/>
    <property type="evidence" value="ECO:0007669"/>
    <property type="project" value="TreeGrafter"/>
</dbReference>
<feature type="transmembrane region" description="Helical" evidence="9">
    <location>
        <begin position="249"/>
        <end position="269"/>
    </location>
</feature>
<evidence type="ECO:0000256" key="9">
    <source>
        <dbReference type="SAM" id="Phobius"/>
    </source>
</evidence>
<evidence type="ECO:0000256" key="2">
    <source>
        <dbReference type="ARBA" id="ARBA00010535"/>
    </source>
</evidence>
<dbReference type="EC" id="7.1.1.2" evidence="8"/>
<keyword evidence="8 10" id="KW-0496">Mitochondrion</keyword>
<evidence type="ECO:0000313" key="10">
    <source>
        <dbReference type="EMBL" id="ARI47103.1"/>
    </source>
</evidence>
<dbReference type="PROSITE" id="PS00668">
    <property type="entry name" value="COMPLEX1_ND1_2"/>
    <property type="match status" value="1"/>
</dbReference>
<dbReference type="GO" id="GO:0005743">
    <property type="term" value="C:mitochondrial inner membrane"/>
    <property type="evidence" value="ECO:0007669"/>
    <property type="project" value="UniProtKB-SubCell"/>
</dbReference>
<keyword evidence="8" id="KW-0830">Ubiquinone</keyword>
<evidence type="ECO:0000256" key="1">
    <source>
        <dbReference type="ARBA" id="ARBA00004141"/>
    </source>
</evidence>
<dbReference type="InterPro" id="IPR001694">
    <property type="entry name" value="NADH_UbQ_OxRdtase_su1/FPO"/>
</dbReference>
<feature type="transmembrane region" description="Helical" evidence="9">
    <location>
        <begin position="6"/>
        <end position="24"/>
    </location>
</feature>
<sequence>MSFILSIIISYIMIALAMAFYTLVERKLLGYFQLRKGPNKVSLMGLPQPFADALKLFTKELNVPSFSNLTPFLVAPALSLTLALALWHLYPHNNMSFFFTFGFLFFLMISSITVYTTLAAGWASNSKYALLGAIRGIAQTISYEVSMILVLLSPIILLMSLNLSHMIQALSTPLVLLLAPSLLVWFTTALAETNRAPFDFAEGESELVSGFNTEYSGGTFALIFMAEYINILFMSLLTAIIFFPVHHPVFLSLFTLLFSYSFVWVRGVLPRMRYDQLMSLTWKTFLPFSLSIFVFLLSTSLLLSSL</sequence>
<dbReference type="PROSITE" id="PS00667">
    <property type="entry name" value="COMPLEX1_ND1_1"/>
    <property type="match status" value="1"/>
</dbReference>
<dbReference type="Pfam" id="PF00146">
    <property type="entry name" value="NADHdh"/>
    <property type="match status" value="1"/>
</dbReference>
<evidence type="ECO:0000256" key="8">
    <source>
        <dbReference type="RuleBase" id="RU000473"/>
    </source>
</evidence>
<feature type="transmembrane region" description="Helical" evidence="9">
    <location>
        <begin position="69"/>
        <end position="90"/>
    </location>
</feature>
<dbReference type="PANTHER" id="PTHR11432">
    <property type="entry name" value="NADH DEHYDROGENASE SUBUNIT 1"/>
    <property type="match status" value="1"/>
</dbReference>
<comment type="similarity">
    <text evidence="2 7">Belongs to the complex I subunit 1 family.</text>
</comment>
<evidence type="ECO:0000256" key="4">
    <source>
        <dbReference type="ARBA" id="ARBA00022692"/>
    </source>
</evidence>
<feature type="transmembrane region" description="Helical" evidence="9">
    <location>
        <begin position="141"/>
        <end position="161"/>
    </location>
</feature>
<dbReference type="AlphaFoldDB" id="A0A1W5YQC4"/>
<keyword evidence="6 9" id="KW-0472">Membrane</keyword>
<feature type="transmembrane region" description="Helical" evidence="9">
    <location>
        <begin position="167"/>
        <end position="186"/>
    </location>
</feature>